<dbReference type="InterPro" id="IPR036010">
    <property type="entry name" value="2Fe-2S_ferredoxin-like_sf"/>
</dbReference>
<dbReference type="PROSITE" id="PS51085">
    <property type="entry name" value="2FE2S_FER_2"/>
    <property type="match status" value="1"/>
</dbReference>
<keyword evidence="2" id="KW-0479">Metal-binding</keyword>
<keyword evidence="5" id="KW-0503">Monooxygenase</keyword>
<dbReference type="Gene3D" id="3.40.50.80">
    <property type="entry name" value="Nucleotide-binding domain of ferredoxin-NADP reductase (FNR) module"/>
    <property type="match status" value="1"/>
</dbReference>
<proteinExistence type="predicted"/>
<dbReference type="InterPro" id="IPR006058">
    <property type="entry name" value="2Fe2S_fd_BS"/>
</dbReference>
<dbReference type="Pfam" id="PF00970">
    <property type="entry name" value="FAD_binding_6"/>
    <property type="match status" value="1"/>
</dbReference>
<sequence>MKVTIHSRSDRYEFDADGSKPLLFAGLGDGIALPYACASGTCGSCKATLKSGSVGDAWPAAPGKKGFKSDSQILLCQCAPRGDCEVEVAESVYRMIPGSTLPSGVNARVANWRLLTHDVASWELELHDPMTYEAGQFVLVRFPGVEGQRAYSMVNFEPGSRRLELLIKKKPDGGLSEALFAANPAGTQVRVTGPLGAAVFKPDAGKDVLCIAGGSGVAGMFSILDHAESIGYFEKNSGHLYFGLRSMRDAFFLDRLTSVARYALGALEITVCLSEEAVPDGAAQQYPGLFFAHGFVHEVALKQMTGRLANVHAFLAGPPPAVDAAMRGLILQGKLSPKNISFDKFS</sequence>
<keyword evidence="2" id="KW-0001">2Fe-2S</keyword>
<dbReference type="InterPro" id="IPR039261">
    <property type="entry name" value="FNR_nucleotide-bd"/>
</dbReference>
<dbReference type="PANTHER" id="PTHR47354">
    <property type="entry name" value="NADH OXIDOREDUCTASE HCR"/>
    <property type="match status" value="1"/>
</dbReference>
<evidence type="ECO:0000259" key="3">
    <source>
        <dbReference type="PROSITE" id="PS51085"/>
    </source>
</evidence>
<comment type="cofactor">
    <cofactor evidence="1">
        <name>FAD</name>
        <dbReference type="ChEBI" id="CHEBI:57692"/>
    </cofactor>
</comment>
<dbReference type="PANTHER" id="PTHR47354:SF5">
    <property type="entry name" value="PROTEIN RFBI"/>
    <property type="match status" value="1"/>
</dbReference>
<dbReference type="SUPFAM" id="SSF63380">
    <property type="entry name" value="Riboflavin synthase domain-like"/>
    <property type="match status" value="1"/>
</dbReference>
<evidence type="ECO:0000256" key="2">
    <source>
        <dbReference type="ARBA" id="ARBA00022714"/>
    </source>
</evidence>
<dbReference type="Gene3D" id="2.40.30.10">
    <property type="entry name" value="Translation factors"/>
    <property type="match status" value="1"/>
</dbReference>
<dbReference type="InterPro" id="IPR017938">
    <property type="entry name" value="Riboflavin_synthase-like_b-brl"/>
</dbReference>
<dbReference type="InterPro" id="IPR012675">
    <property type="entry name" value="Beta-grasp_dom_sf"/>
</dbReference>
<dbReference type="SUPFAM" id="SSF54292">
    <property type="entry name" value="2Fe-2S ferredoxin-like"/>
    <property type="match status" value="1"/>
</dbReference>
<evidence type="ECO:0000313" key="6">
    <source>
        <dbReference type="Proteomes" id="UP001224845"/>
    </source>
</evidence>
<dbReference type="PROSITE" id="PS51384">
    <property type="entry name" value="FAD_FR"/>
    <property type="match status" value="1"/>
</dbReference>
<dbReference type="InterPro" id="IPR050415">
    <property type="entry name" value="MRET"/>
</dbReference>
<dbReference type="Gene3D" id="3.10.20.30">
    <property type="match status" value="1"/>
</dbReference>
<dbReference type="InterPro" id="IPR001433">
    <property type="entry name" value="OxRdtase_FAD/NAD-bd"/>
</dbReference>
<dbReference type="InterPro" id="IPR008333">
    <property type="entry name" value="Cbr1-like_FAD-bd_dom"/>
</dbReference>
<dbReference type="InterPro" id="IPR001041">
    <property type="entry name" value="2Fe-2S_ferredoxin-type"/>
</dbReference>
<evidence type="ECO:0000313" key="5">
    <source>
        <dbReference type="EMBL" id="MDP9968982.1"/>
    </source>
</evidence>
<dbReference type="EMBL" id="JAUSRV010000001">
    <property type="protein sequence ID" value="MDP9968982.1"/>
    <property type="molecule type" value="Genomic_DNA"/>
</dbReference>
<dbReference type="CDD" id="cd00207">
    <property type="entry name" value="fer2"/>
    <property type="match status" value="1"/>
</dbReference>
<dbReference type="Proteomes" id="UP001224845">
    <property type="component" value="Unassembled WGS sequence"/>
</dbReference>
<dbReference type="SUPFAM" id="SSF52343">
    <property type="entry name" value="Ferredoxin reductase-like, C-terminal NADP-linked domain"/>
    <property type="match status" value="1"/>
</dbReference>
<dbReference type="GO" id="GO:0051537">
    <property type="term" value="F:2 iron, 2 sulfur cluster binding"/>
    <property type="evidence" value="ECO:0007669"/>
    <property type="project" value="UniProtKB-KW"/>
</dbReference>
<accession>A0AAW8E888</accession>
<reference evidence="5" key="1">
    <citation type="submission" date="2023-07" db="EMBL/GenBank/DDBJ databases">
        <title>Sorghum-associated microbial communities from plants grown in Nebraska, USA.</title>
        <authorList>
            <person name="Schachtman D."/>
        </authorList>
    </citation>
    <scope>NUCLEOTIDE SEQUENCE</scope>
    <source>
        <strain evidence="5">DS3315</strain>
    </source>
</reference>
<feature type="domain" description="FAD-binding FR-type" evidence="4">
    <location>
        <begin position="102"/>
        <end position="201"/>
    </location>
</feature>
<dbReference type="Pfam" id="PF00175">
    <property type="entry name" value="NAD_binding_1"/>
    <property type="match status" value="1"/>
</dbReference>
<name>A0AAW8E888_VARPD</name>
<dbReference type="AlphaFoldDB" id="A0AAW8E888"/>
<feature type="domain" description="2Fe-2S ferredoxin-type" evidence="3">
    <location>
        <begin position="1"/>
        <end position="92"/>
    </location>
</feature>
<dbReference type="PRINTS" id="PR00410">
    <property type="entry name" value="PHEHYDRXLASE"/>
</dbReference>
<organism evidence="5 6">
    <name type="scientific">Variovorax paradoxus</name>
    <dbReference type="NCBI Taxonomy" id="34073"/>
    <lineage>
        <taxon>Bacteria</taxon>
        <taxon>Pseudomonadati</taxon>
        <taxon>Pseudomonadota</taxon>
        <taxon>Betaproteobacteria</taxon>
        <taxon>Burkholderiales</taxon>
        <taxon>Comamonadaceae</taxon>
        <taxon>Variovorax</taxon>
    </lineage>
</organism>
<comment type="caution">
    <text evidence="5">The sequence shown here is derived from an EMBL/GenBank/DDBJ whole genome shotgun (WGS) entry which is preliminary data.</text>
</comment>
<dbReference type="InterPro" id="IPR017927">
    <property type="entry name" value="FAD-bd_FR_type"/>
</dbReference>
<keyword evidence="2" id="KW-0411">Iron-sulfur</keyword>
<protein>
    <submittedName>
        <fullName evidence="5">Toluene monooxygenase electron transfer component</fullName>
        <ecNumber evidence="5">1.18.1.3</ecNumber>
    </submittedName>
</protein>
<dbReference type="EC" id="1.18.1.3" evidence="5"/>
<keyword evidence="5" id="KW-0560">Oxidoreductase</keyword>
<dbReference type="GO" id="GO:0004497">
    <property type="term" value="F:monooxygenase activity"/>
    <property type="evidence" value="ECO:0007669"/>
    <property type="project" value="UniProtKB-KW"/>
</dbReference>
<evidence type="ECO:0000256" key="1">
    <source>
        <dbReference type="ARBA" id="ARBA00001974"/>
    </source>
</evidence>
<dbReference type="PROSITE" id="PS00197">
    <property type="entry name" value="2FE2S_FER_1"/>
    <property type="match status" value="1"/>
</dbReference>
<keyword evidence="2" id="KW-0408">Iron</keyword>
<dbReference type="RefSeq" id="WP_307591655.1">
    <property type="nucleotide sequence ID" value="NZ_JAUSRV010000001.1"/>
</dbReference>
<dbReference type="Pfam" id="PF00111">
    <property type="entry name" value="Fer2"/>
    <property type="match status" value="1"/>
</dbReference>
<dbReference type="GO" id="GO:0008860">
    <property type="term" value="F:ferredoxin-NAD+ reductase activity"/>
    <property type="evidence" value="ECO:0007669"/>
    <property type="project" value="UniProtKB-EC"/>
</dbReference>
<gene>
    <name evidence="5" type="ORF">J2W39_000205</name>
</gene>
<evidence type="ECO:0000259" key="4">
    <source>
        <dbReference type="PROSITE" id="PS51384"/>
    </source>
</evidence>